<dbReference type="RefSeq" id="WP_072989243.1">
    <property type="nucleotide sequence ID" value="NZ_FQZB01000012.1"/>
</dbReference>
<dbReference type="AlphaFoldDB" id="A0A1M6NJ17"/>
<dbReference type="InterPro" id="IPR009078">
    <property type="entry name" value="Ferritin-like_SF"/>
</dbReference>
<dbReference type="OrthoDB" id="573482at2"/>
<proteinExistence type="predicted"/>
<dbReference type="Gene3D" id="1.20.1260.10">
    <property type="match status" value="1"/>
</dbReference>
<dbReference type="STRING" id="1121302.SAMN02745163_02920"/>
<evidence type="ECO:0000313" key="1">
    <source>
        <dbReference type="EMBL" id="SHJ95636.1"/>
    </source>
</evidence>
<organism evidence="1 2">
    <name type="scientific">Clostridium cavendishii DSM 21758</name>
    <dbReference type="NCBI Taxonomy" id="1121302"/>
    <lineage>
        <taxon>Bacteria</taxon>
        <taxon>Bacillati</taxon>
        <taxon>Bacillota</taxon>
        <taxon>Clostridia</taxon>
        <taxon>Eubacteriales</taxon>
        <taxon>Clostridiaceae</taxon>
        <taxon>Clostridium</taxon>
    </lineage>
</organism>
<gene>
    <name evidence="1" type="ORF">SAMN02745163_02920</name>
</gene>
<dbReference type="SUPFAM" id="SSF47240">
    <property type="entry name" value="Ferritin-like"/>
    <property type="match status" value="1"/>
</dbReference>
<protein>
    <submittedName>
        <fullName evidence="1">Rubrerythrin</fullName>
    </submittedName>
</protein>
<sequence length="164" mass="19703">MYHNFPYYIHYYTLNRLPSSYKSLNDILPLIKQSIQSENEYKLFYNYLISIAPTDEEKNIISSIRDDEGKHSKIFKQIYTFYTNKVLEIPDNIEFEKPKSYITGIVQAKFFELNELTKDRDIMTGLPDKYFRDMVFEVVTDDIIHANKYDYLLYLNFKNNNVKN</sequence>
<dbReference type="EMBL" id="FQZB01000012">
    <property type="protein sequence ID" value="SHJ95636.1"/>
    <property type="molecule type" value="Genomic_DNA"/>
</dbReference>
<reference evidence="1 2" key="1">
    <citation type="submission" date="2016-11" db="EMBL/GenBank/DDBJ databases">
        <authorList>
            <person name="Jaros S."/>
            <person name="Januszkiewicz K."/>
            <person name="Wedrychowicz H."/>
        </authorList>
    </citation>
    <scope>NUCLEOTIDE SEQUENCE [LARGE SCALE GENOMIC DNA]</scope>
    <source>
        <strain evidence="1 2">DSM 21758</strain>
    </source>
</reference>
<evidence type="ECO:0000313" key="2">
    <source>
        <dbReference type="Proteomes" id="UP000184310"/>
    </source>
</evidence>
<accession>A0A1M6NJ17</accession>
<dbReference type="Proteomes" id="UP000184310">
    <property type="component" value="Unassembled WGS sequence"/>
</dbReference>
<dbReference type="InterPro" id="IPR012347">
    <property type="entry name" value="Ferritin-like"/>
</dbReference>
<dbReference type="CDD" id="cd00657">
    <property type="entry name" value="Ferritin_like"/>
    <property type="match status" value="1"/>
</dbReference>
<keyword evidence="2" id="KW-1185">Reference proteome</keyword>
<name>A0A1M6NJ17_9CLOT</name>